<dbReference type="Gene3D" id="1.10.238.10">
    <property type="entry name" value="EF-hand"/>
    <property type="match status" value="1"/>
</dbReference>
<evidence type="ECO:0000313" key="6">
    <source>
        <dbReference type="EMBL" id="CAF4535261.1"/>
    </source>
</evidence>
<dbReference type="PROSITE" id="PS00018">
    <property type="entry name" value="EF_HAND_1"/>
    <property type="match status" value="2"/>
</dbReference>
<dbReference type="Pfam" id="PF13499">
    <property type="entry name" value="EF-hand_7"/>
    <property type="match status" value="1"/>
</dbReference>
<dbReference type="Proteomes" id="UP000663851">
    <property type="component" value="Unassembled WGS sequence"/>
</dbReference>
<organism evidence="6 8">
    <name type="scientific">Rotaria socialis</name>
    <dbReference type="NCBI Taxonomy" id="392032"/>
    <lineage>
        <taxon>Eukaryota</taxon>
        <taxon>Metazoa</taxon>
        <taxon>Spiralia</taxon>
        <taxon>Gnathifera</taxon>
        <taxon>Rotifera</taxon>
        <taxon>Eurotatoria</taxon>
        <taxon>Bdelloidea</taxon>
        <taxon>Philodinida</taxon>
        <taxon>Philodinidae</taxon>
        <taxon>Rotaria</taxon>
    </lineage>
</organism>
<dbReference type="EMBL" id="CAJOBR010000674">
    <property type="protein sequence ID" value="CAF4535261.1"/>
    <property type="molecule type" value="Genomic_DNA"/>
</dbReference>
<reference evidence="6" key="1">
    <citation type="submission" date="2021-02" db="EMBL/GenBank/DDBJ databases">
        <authorList>
            <person name="Nowell W R."/>
        </authorList>
    </citation>
    <scope>NUCLEOTIDE SEQUENCE</scope>
</reference>
<dbReference type="GO" id="GO:0005509">
    <property type="term" value="F:calcium ion binding"/>
    <property type="evidence" value="ECO:0007669"/>
    <property type="project" value="InterPro"/>
</dbReference>
<gene>
    <name evidence="4" type="ORF">HFQ381_LOCUS23608</name>
    <name evidence="6" type="ORF">QYT958_LOCUS7196</name>
    <name evidence="7" type="ORF">TOA249_LOCUS22262</name>
    <name evidence="5" type="ORF">TSG867_LOCUS21730</name>
</gene>
<feature type="region of interest" description="Disordered" evidence="2">
    <location>
        <begin position="37"/>
        <end position="59"/>
    </location>
</feature>
<dbReference type="InterPro" id="IPR002048">
    <property type="entry name" value="EF_hand_dom"/>
</dbReference>
<dbReference type="AlphaFoldDB" id="A0A820XQS8"/>
<dbReference type="EMBL" id="CAJOBS010002006">
    <property type="protein sequence ID" value="CAF4782965.1"/>
    <property type="molecule type" value="Genomic_DNA"/>
</dbReference>
<feature type="compositionally biased region" description="Basic and acidic residues" evidence="2">
    <location>
        <begin position="39"/>
        <end position="52"/>
    </location>
</feature>
<name>A0A820XQS8_9BILA</name>
<feature type="domain" description="EF-hand" evidence="3">
    <location>
        <begin position="90"/>
        <end position="125"/>
    </location>
</feature>
<dbReference type="Proteomes" id="UP000663848">
    <property type="component" value="Unassembled WGS sequence"/>
</dbReference>
<sequence>MDIFNFGREQLENGSLNGMLEQVGIDDVGSFVNQFRSRAKQEASQNHEHSEDVSSVYSGGQNPGNMFQGAMKAYEAFSGGQGGGAGSTIQNVQKMYAMYKQLDKNGDGKIAVEDIQLYLQELGLGGASTYLAKGIFQAVDQNQNGTLDFTDVMALTTMLNKLYGQFGHVA</sequence>
<evidence type="ECO:0000313" key="5">
    <source>
        <dbReference type="EMBL" id="CAF4509240.1"/>
    </source>
</evidence>
<dbReference type="Proteomes" id="UP000663838">
    <property type="component" value="Unassembled WGS sequence"/>
</dbReference>
<evidence type="ECO:0000259" key="3">
    <source>
        <dbReference type="PROSITE" id="PS50222"/>
    </source>
</evidence>
<feature type="domain" description="EF-hand" evidence="3">
    <location>
        <begin position="135"/>
        <end position="162"/>
    </location>
</feature>
<dbReference type="EMBL" id="CAJOBO010002373">
    <property type="protein sequence ID" value="CAF4447361.1"/>
    <property type="molecule type" value="Genomic_DNA"/>
</dbReference>
<dbReference type="SUPFAM" id="SSF47473">
    <property type="entry name" value="EF-hand"/>
    <property type="match status" value="1"/>
</dbReference>
<dbReference type="Proteomes" id="UP000663862">
    <property type="component" value="Unassembled WGS sequence"/>
</dbReference>
<proteinExistence type="predicted"/>
<evidence type="ECO:0000313" key="4">
    <source>
        <dbReference type="EMBL" id="CAF4447361.1"/>
    </source>
</evidence>
<dbReference type="InterPro" id="IPR011992">
    <property type="entry name" value="EF-hand-dom_pair"/>
</dbReference>
<dbReference type="EMBL" id="CAJOBQ010001704">
    <property type="protein sequence ID" value="CAF4509240.1"/>
    <property type="molecule type" value="Genomic_DNA"/>
</dbReference>
<evidence type="ECO:0000313" key="8">
    <source>
        <dbReference type="Proteomes" id="UP000663848"/>
    </source>
</evidence>
<accession>A0A820XQS8</accession>
<evidence type="ECO:0000313" key="7">
    <source>
        <dbReference type="EMBL" id="CAF4782965.1"/>
    </source>
</evidence>
<dbReference type="PROSITE" id="PS50222">
    <property type="entry name" value="EF_HAND_2"/>
    <property type="match status" value="2"/>
</dbReference>
<comment type="caution">
    <text evidence="6">The sequence shown here is derived from an EMBL/GenBank/DDBJ whole genome shotgun (WGS) entry which is preliminary data.</text>
</comment>
<evidence type="ECO:0000256" key="1">
    <source>
        <dbReference type="ARBA" id="ARBA00022837"/>
    </source>
</evidence>
<dbReference type="InterPro" id="IPR018247">
    <property type="entry name" value="EF_Hand_1_Ca_BS"/>
</dbReference>
<keyword evidence="1" id="KW-0106">Calcium</keyword>
<protein>
    <recommendedName>
        <fullName evidence="3">EF-hand domain-containing protein</fullName>
    </recommendedName>
</protein>
<evidence type="ECO:0000256" key="2">
    <source>
        <dbReference type="SAM" id="MobiDB-lite"/>
    </source>
</evidence>